<dbReference type="SUPFAM" id="SSF53187">
    <property type="entry name" value="Zn-dependent exopeptidases"/>
    <property type="match status" value="1"/>
</dbReference>
<evidence type="ECO:0000256" key="4">
    <source>
        <dbReference type="ARBA" id="ARBA00022670"/>
    </source>
</evidence>
<keyword evidence="6" id="KW-0732">Signal</keyword>
<evidence type="ECO:0000256" key="8">
    <source>
        <dbReference type="ARBA" id="ARBA00022833"/>
    </source>
</evidence>
<keyword evidence="4" id="KW-0645">Protease</keyword>
<dbReference type="SMART" id="SM00631">
    <property type="entry name" value="Zn_pept"/>
    <property type="match status" value="1"/>
</dbReference>
<dbReference type="GO" id="GO:0030246">
    <property type="term" value="F:carbohydrate binding"/>
    <property type="evidence" value="ECO:0007669"/>
    <property type="project" value="InterPro"/>
</dbReference>
<keyword evidence="9" id="KW-0482">Metalloprotease</keyword>
<proteinExistence type="inferred from homology"/>
<gene>
    <name evidence="11" type="ORF">METZ01_LOCUS179371</name>
</gene>
<dbReference type="FunFam" id="3.40.630.10:FF:000084">
    <property type="entry name" value="Carboxypeptidase B2"/>
    <property type="match status" value="1"/>
</dbReference>
<dbReference type="InterPro" id="IPR013784">
    <property type="entry name" value="Carb-bd-like_fold"/>
</dbReference>
<keyword evidence="3" id="KW-0121">Carboxypeptidase</keyword>
<keyword evidence="5" id="KW-0479">Metal-binding</keyword>
<dbReference type="InterPro" id="IPR000834">
    <property type="entry name" value="Peptidase_M14"/>
</dbReference>
<evidence type="ECO:0000259" key="10">
    <source>
        <dbReference type="PROSITE" id="PS52035"/>
    </source>
</evidence>
<evidence type="ECO:0000313" key="11">
    <source>
        <dbReference type="EMBL" id="SVB26517.1"/>
    </source>
</evidence>
<comment type="similarity">
    <text evidence="2">Belongs to the peptidase M14 family.</text>
</comment>
<dbReference type="PANTHER" id="PTHR11705:SF143">
    <property type="entry name" value="SLL0236 PROTEIN"/>
    <property type="match status" value="1"/>
</dbReference>
<dbReference type="InterPro" id="IPR033810">
    <property type="entry name" value="Carboxypeptidase_T"/>
</dbReference>
<dbReference type="Pfam" id="PF00246">
    <property type="entry name" value="Peptidase_M14"/>
    <property type="match status" value="1"/>
</dbReference>
<dbReference type="PROSITE" id="PS00133">
    <property type="entry name" value="CARBOXYPEPT_ZN_2"/>
    <property type="match status" value="1"/>
</dbReference>
<protein>
    <recommendedName>
        <fullName evidence="10">Peptidase M14 domain-containing protein</fullName>
    </recommendedName>
</protein>
<dbReference type="Gene3D" id="2.60.40.1120">
    <property type="entry name" value="Carboxypeptidase-like, regulatory domain"/>
    <property type="match status" value="2"/>
</dbReference>
<comment type="cofactor">
    <cofactor evidence="1">
        <name>Zn(2+)</name>
        <dbReference type="ChEBI" id="CHEBI:29105"/>
    </cofactor>
</comment>
<reference evidence="11" key="1">
    <citation type="submission" date="2018-05" db="EMBL/GenBank/DDBJ databases">
        <authorList>
            <person name="Lanie J.A."/>
            <person name="Ng W.-L."/>
            <person name="Kazmierczak K.M."/>
            <person name="Andrzejewski T.M."/>
            <person name="Davidsen T.M."/>
            <person name="Wayne K.J."/>
            <person name="Tettelin H."/>
            <person name="Glass J.I."/>
            <person name="Rusch D."/>
            <person name="Podicherti R."/>
            <person name="Tsui H.-C.T."/>
            <person name="Winkler M.E."/>
        </authorList>
    </citation>
    <scope>NUCLEOTIDE SEQUENCE</scope>
</reference>
<dbReference type="PANTHER" id="PTHR11705">
    <property type="entry name" value="PROTEASE FAMILY M14 CARBOXYPEPTIDASE A,B"/>
    <property type="match status" value="1"/>
</dbReference>
<dbReference type="InterPro" id="IPR057247">
    <property type="entry name" value="CARBOXYPEPT_ZN_2"/>
</dbReference>
<evidence type="ECO:0000256" key="3">
    <source>
        <dbReference type="ARBA" id="ARBA00022645"/>
    </source>
</evidence>
<dbReference type="CDD" id="cd03859">
    <property type="entry name" value="M14_CPT"/>
    <property type="match status" value="1"/>
</dbReference>
<dbReference type="PRINTS" id="PR00765">
    <property type="entry name" value="CRBOXYPTASEA"/>
</dbReference>
<sequence length="609" mass="68791">MMIGIITNGLLGDQEKFVVRVHNPTEGVVQKYRSYEYDVAAYKPGEYLDLVVNQNLYNELKNEDYAITITQTESQLIQNKRGERDLDGYRNYADVLEELQEIESQNPDICKLYDIGNSRGKEYSETGNTYYNDYNHEIWAMKVSDNVGEEEDEPSVFYMGEHHAREPISLEVNMYIMNHLISSYGDDPVITSEIDNKQIWFMPLVNPDGHKIVTDEADLWWRKNIRDNNDNGSINFGGGDGVDPNRNYEWNWGGEGSSGNPNSETYRGPSAFSEPEIQAMEAMLASHHFVTGITYHSYSELVLFPFGYANNLQAPDYGALQELANDMAFTIPAAGGGYYDPIPSWQLYPASGTTDDYAYGEHGVFSFTIELATEFIPPASQIEGICEDNLEAALMLLRRSNYKTLTGHITDATTGDPVVAEIYIDGIDNTGEFRKPYESDLYFGRYYRLLQEGTYDVTFSSPGYEPITINDIGISLFQQTVLDIALEPVLMVPVTGLLTDGYTGAPIGQAQLILSNDPETVIYSDNNGNFSFPAVYEGNYSIHAEAINYSTINIPVTITVEDYFIELDMYTFYTESFETTEFTDEWATEGDAEWYFDTESVHDGIYSVR</sequence>
<keyword evidence="7" id="KW-0378">Hydrolase</keyword>
<dbReference type="GO" id="GO:0005615">
    <property type="term" value="C:extracellular space"/>
    <property type="evidence" value="ECO:0007669"/>
    <property type="project" value="TreeGrafter"/>
</dbReference>
<accession>A0A382CMI7</accession>
<dbReference type="EMBL" id="UINC01034924">
    <property type="protein sequence ID" value="SVB26517.1"/>
    <property type="molecule type" value="Genomic_DNA"/>
</dbReference>
<evidence type="ECO:0000256" key="6">
    <source>
        <dbReference type="ARBA" id="ARBA00022729"/>
    </source>
</evidence>
<dbReference type="SUPFAM" id="SSF49464">
    <property type="entry name" value="Carboxypeptidase regulatory domain-like"/>
    <property type="match status" value="1"/>
</dbReference>
<dbReference type="Gene3D" id="3.40.630.10">
    <property type="entry name" value="Zn peptidases"/>
    <property type="match status" value="1"/>
</dbReference>
<dbReference type="GO" id="GO:0006508">
    <property type="term" value="P:proteolysis"/>
    <property type="evidence" value="ECO:0007669"/>
    <property type="project" value="UniProtKB-KW"/>
</dbReference>
<evidence type="ECO:0000256" key="9">
    <source>
        <dbReference type="ARBA" id="ARBA00023049"/>
    </source>
</evidence>
<name>A0A382CMI7_9ZZZZ</name>
<dbReference type="Pfam" id="PF13620">
    <property type="entry name" value="CarboxypepD_reg"/>
    <property type="match status" value="1"/>
</dbReference>
<evidence type="ECO:0000256" key="5">
    <source>
        <dbReference type="ARBA" id="ARBA00022723"/>
    </source>
</evidence>
<keyword evidence="8" id="KW-0862">Zinc</keyword>
<feature type="non-terminal residue" evidence="11">
    <location>
        <position position="609"/>
    </location>
</feature>
<feature type="domain" description="Peptidase M14" evidence="10">
    <location>
        <begin position="88"/>
        <end position="400"/>
    </location>
</feature>
<dbReference type="InterPro" id="IPR008969">
    <property type="entry name" value="CarboxyPept-like_regulatory"/>
</dbReference>
<dbReference type="GO" id="GO:0008270">
    <property type="term" value="F:zinc ion binding"/>
    <property type="evidence" value="ECO:0007669"/>
    <property type="project" value="InterPro"/>
</dbReference>
<dbReference type="SUPFAM" id="SSF49452">
    <property type="entry name" value="Starch-binding domain-like"/>
    <property type="match status" value="1"/>
</dbReference>
<evidence type="ECO:0000256" key="1">
    <source>
        <dbReference type="ARBA" id="ARBA00001947"/>
    </source>
</evidence>
<dbReference type="AlphaFoldDB" id="A0A382CMI7"/>
<organism evidence="11">
    <name type="scientific">marine metagenome</name>
    <dbReference type="NCBI Taxonomy" id="408172"/>
    <lineage>
        <taxon>unclassified sequences</taxon>
        <taxon>metagenomes</taxon>
        <taxon>ecological metagenomes</taxon>
    </lineage>
</organism>
<dbReference type="GO" id="GO:0004181">
    <property type="term" value="F:metallocarboxypeptidase activity"/>
    <property type="evidence" value="ECO:0007669"/>
    <property type="project" value="InterPro"/>
</dbReference>
<dbReference type="PROSITE" id="PS52035">
    <property type="entry name" value="PEPTIDASE_M14"/>
    <property type="match status" value="1"/>
</dbReference>
<evidence type="ECO:0000256" key="7">
    <source>
        <dbReference type="ARBA" id="ARBA00022801"/>
    </source>
</evidence>
<evidence type="ECO:0000256" key="2">
    <source>
        <dbReference type="ARBA" id="ARBA00005988"/>
    </source>
</evidence>